<dbReference type="Pfam" id="PF00386">
    <property type="entry name" value="C1q"/>
    <property type="match status" value="1"/>
</dbReference>
<proteinExistence type="predicted"/>
<evidence type="ECO:0000313" key="6">
    <source>
        <dbReference type="EMBL" id="PVD38877.1"/>
    </source>
</evidence>
<dbReference type="InterPro" id="IPR008983">
    <property type="entry name" value="Tumour_necrosis_fac-like_dom"/>
</dbReference>
<dbReference type="AlphaFoldDB" id="A0A2T7PZQ9"/>
<feature type="domain" description="C1q" evidence="5">
    <location>
        <begin position="59"/>
        <end position="199"/>
    </location>
</feature>
<evidence type="ECO:0000256" key="2">
    <source>
        <dbReference type="ARBA" id="ARBA00022525"/>
    </source>
</evidence>
<name>A0A2T7PZQ9_POMCA</name>
<dbReference type="PRINTS" id="PR00007">
    <property type="entry name" value="COMPLEMNTC1Q"/>
</dbReference>
<dbReference type="SUPFAM" id="SSF49842">
    <property type="entry name" value="TNF-like"/>
    <property type="match status" value="1"/>
</dbReference>
<keyword evidence="2" id="KW-0964">Secreted</keyword>
<gene>
    <name evidence="6" type="ORF">C0Q70_01502</name>
</gene>
<dbReference type="EMBL" id="PZQS01000001">
    <property type="protein sequence ID" value="PVD38877.1"/>
    <property type="molecule type" value="Genomic_DNA"/>
</dbReference>
<protein>
    <recommendedName>
        <fullName evidence="5">C1q domain-containing protein</fullName>
    </recommendedName>
</protein>
<comment type="caution">
    <text evidence="6">The sequence shown here is derived from an EMBL/GenBank/DDBJ whole genome shotgun (WGS) entry which is preliminary data.</text>
</comment>
<evidence type="ECO:0000256" key="3">
    <source>
        <dbReference type="ARBA" id="ARBA00022729"/>
    </source>
</evidence>
<keyword evidence="4" id="KW-0175">Coiled coil</keyword>
<dbReference type="PROSITE" id="PS50871">
    <property type="entry name" value="C1Q"/>
    <property type="match status" value="1"/>
</dbReference>
<dbReference type="SMART" id="SM00110">
    <property type="entry name" value="C1Q"/>
    <property type="match status" value="1"/>
</dbReference>
<evidence type="ECO:0000256" key="1">
    <source>
        <dbReference type="ARBA" id="ARBA00004613"/>
    </source>
</evidence>
<dbReference type="InterPro" id="IPR001073">
    <property type="entry name" value="C1q_dom"/>
</dbReference>
<dbReference type="OrthoDB" id="6154955at2759"/>
<dbReference type="PANTHER" id="PTHR22923:SF116">
    <property type="entry name" value="C1Q DOMAIN-CONTAINING PROTEIN"/>
    <property type="match status" value="1"/>
</dbReference>
<comment type="subcellular location">
    <subcellularLocation>
        <location evidence="1">Secreted</location>
    </subcellularLocation>
</comment>
<keyword evidence="7" id="KW-1185">Reference proteome</keyword>
<feature type="coiled-coil region" evidence="4">
    <location>
        <begin position="22"/>
        <end position="56"/>
    </location>
</feature>
<dbReference type="InterPro" id="IPR050822">
    <property type="entry name" value="Cerebellin_Synaptic_Org"/>
</dbReference>
<keyword evidence="3" id="KW-0732">Signal</keyword>
<accession>A0A2T7PZQ9</accession>
<dbReference type="Gene3D" id="2.60.120.40">
    <property type="match status" value="1"/>
</dbReference>
<organism evidence="6 7">
    <name type="scientific">Pomacea canaliculata</name>
    <name type="common">Golden apple snail</name>
    <dbReference type="NCBI Taxonomy" id="400727"/>
    <lineage>
        <taxon>Eukaryota</taxon>
        <taxon>Metazoa</taxon>
        <taxon>Spiralia</taxon>
        <taxon>Lophotrochozoa</taxon>
        <taxon>Mollusca</taxon>
        <taxon>Gastropoda</taxon>
        <taxon>Caenogastropoda</taxon>
        <taxon>Architaenioglossa</taxon>
        <taxon>Ampullarioidea</taxon>
        <taxon>Ampullariidae</taxon>
        <taxon>Pomacea</taxon>
    </lineage>
</organism>
<evidence type="ECO:0000259" key="5">
    <source>
        <dbReference type="PROSITE" id="PS50871"/>
    </source>
</evidence>
<dbReference type="STRING" id="400727.A0A2T7PZQ9"/>
<evidence type="ECO:0000313" key="7">
    <source>
        <dbReference type="Proteomes" id="UP000245119"/>
    </source>
</evidence>
<dbReference type="Proteomes" id="UP000245119">
    <property type="component" value="Linkage Group LG1"/>
</dbReference>
<reference evidence="6 7" key="1">
    <citation type="submission" date="2018-04" db="EMBL/GenBank/DDBJ databases">
        <title>The genome of golden apple snail Pomacea canaliculata provides insight into stress tolerance and invasive adaptation.</title>
        <authorList>
            <person name="Liu C."/>
            <person name="Liu B."/>
            <person name="Ren Y."/>
            <person name="Zhang Y."/>
            <person name="Wang H."/>
            <person name="Li S."/>
            <person name="Jiang F."/>
            <person name="Yin L."/>
            <person name="Zhang G."/>
            <person name="Qian W."/>
            <person name="Fan W."/>
        </authorList>
    </citation>
    <scope>NUCLEOTIDE SEQUENCE [LARGE SCALE GENOMIC DNA]</scope>
    <source>
        <strain evidence="6">SZHN2017</strain>
        <tissue evidence="6">Muscle</tissue>
    </source>
</reference>
<dbReference type="GO" id="GO:0005576">
    <property type="term" value="C:extracellular region"/>
    <property type="evidence" value="ECO:0007669"/>
    <property type="project" value="UniProtKB-SubCell"/>
</dbReference>
<dbReference type="PANTHER" id="PTHR22923">
    <property type="entry name" value="CEREBELLIN-RELATED"/>
    <property type="match status" value="1"/>
</dbReference>
<evidence type="ECO:0000256" key="4">
    <source>
        <dbReference type="SAM" id="Coils"/>
    </source>
</evidence>
<sequence length="214" mass="23303">MQASPRLRRSDDETLRSLQDVVQDQARVIQSLQASLTALESKVQSQQSAINSLQVRENHESNAVAFSVRFQSDDESNGVLLGQHQTLTFNDVITNIGNGYDSATGIFTAPVAGVYIFFLRVMSTNSHGSIDVVIDKQGAPLDLIFAEGQTDPYDQGSGQVTTHLAVGEKVWARQQSGEAVRGRWYTSFTGLLLNPKTVSHSFSSLSSLPCHSTT</sequence>